<dbReference type="Proteomes" id="UP001219537">
    <property type="component" value="Chromosome 1"/>
</dbReference>
<gene>
    <name evidence="2" type="ORF">PUN50_10090</name>
</gene>
<evidence type="ECO:0000313" key="3">
    <source>
        <dbReference type="Proteomes" id="UP001219537"/>
    </source>
</evidence>
<reference evidence="2" key="1">
    <citation type="submission" date="2023-02" db="EMBL/GenBank/DDBJ databases">
        <title>Isolation, identification, and genome analysis of Vibrio campbellii in the Penaeus vannamei larvae stage.</title>
        <authorList>
            <person name="Huang T."/>
            <person name="Zhang B."/>
        </authorList>
    </citation>
    <scope>NUCLEOTIDE SEQUENCE</scope>
    <source>
        <strain evidence="2">20220413_1</strain>
    </source>
</reference>
<feature type="chain" id="PRO_5043002314" evidence="1">
    <location>
        <begin position="19"/>
        <end position="562"/>
    </location>
</feature>
<protein>
    <submittedName>
        <fullName evidence="2">Uncharacterized protein</fullName>
    </submittedName>
</protein>
<dbReference type="EMBL" id="CP117988">
    <property type="protein sequence ID" value="WDG07099.1"/>
    <property type="molecule type" value="Genomic_DNA"/>
</dbReference>
<dbReference type="PROSITE" id="PS51257">
    <property type="entry name" value="PROKAR_LIPOPROTEIN"/>
    <property type="match status" value="1"/>
</dbReference>
<name>A0AAQ2XXH7_9VIBR</name>
<dbReference type="AlphaFoldDB" id="A0AAQ2XXH7"/>
<keyword evidence="1" id="KW-0732">Signal</keyword>
<proteinExistence type="predicted"/>
<dbReference type="RefSeq" id="WP_274290311.1">
    <property type="nucleotide sequence ID" value="NZ_CP117988.1"/>
</dbReference>
<sequence length="562" mass="61198">MKKSPLFCLLCASLTFVGCGGGSGSENNAPTDNNVIEMPRQAFKVVPAEANTELNFAKELKAADSRINSVVRDEHNSADCPELMHTDAILIGDFSAGSLCRYQVITTQQSDNTRATMQLDVFSSDIEAPILSAISDTSVVGDVEKTYNMREKLGDEWLSGFELDADVTVTGPTDGGAIATVEGDAIVVTPSSKPGVITVVYTLVDSSNVNNVMLGYLYITVSQSAHLAPSITPNVYRHNSVLEIDPNAIKVVSLDLTRLENLTIATEGSWSLDSVRSASLGVWFNSGEPKALKVQLTPSTSIGQHQILYSIKDSYGAYALGQVIVDVVMPERARDWTDVTYRQYGDNIKWLSPNLYSVAAINGAVTPYWDSAKRNTLATYSRKAGVNYCSKYGRLPYDYEFRDKIVKFNNGEAQGDPNKWPKAKYYWATNPSTLETIAVEGSTGNRVTTTDTLLYVACLTYEESLLDTLVDGYSGKQNQKLARVITSDANGEALFSVISDEFTDQDITFNKEVIDSNSFYVTATANSSAQGKEGIIRVAIDLTNGRGARLVSLPIYTKINAK</sequence>
<feature type="signal peptide" evidence="1">
    <location>
        <begin position="1"/>
        <end position="18"/>
    </location>
</feature>
<evidence type="ECO:0000313" key="2">
    <source>
        <dbReference type="EMBL" id="WDG07099.1"/>
    </source>
</evidence>
<accession>A0AAQ2XXH7</accession>
<evidence type="ECO:0000256" key="1">
    <source>
        <dbReference type="SAM" id="SignalP"/>
    </source>
</evidence>
<organism evidence="2 3">
    <name type="scientific">Vibrio campbellii</name>
    <dbReference type="NCBI Taxonomy" id="680"/>
    <lineage>
        <taxon>Bacteria</taxon>
        <taxon>Pseudomonadati</taxon>
        <taxon>Pseudomonadota</taxon>
        <taxon>Gammaproteobacteria</taxon>
        <taxon>Vibrionales</taxon>
        <taxon>Vibrionaceae</taxon>
        <taxon>Vibrio</taxon>
    </lineage>
</organism>